<gene>
    <name evidence="1" type="primary">spoIIIAB</name>
    <name evidence="1" type="ORF">ACFOUV_03220</name>
</gene>
<comment type="caution">
    <text evidence="1">The sequence shown here is derived from an EMBL/GenBank/DDBJ whole genome shotgun (WGS) entry which is preliminary data.</text>
</comment>
<dbReference type="Proteomes" id="UP001595772">
    <property type="component" value="Unassembled WGS sequence"/>
</dbReference>
<dbReference type="NCBIfam" id="TIGR02833">
    <property type="entry name" value="spore_III_AB"/>
    <property type="match status" value="1"/>
</dbReference>
<evidence type="ECO:0000313" key="1">
    <source>
        <dbReference type="EMBL" id="MFC4022821.1"/>
    </source>
</evidence>
<dbReference type="PIRSF" id="PIRSF021435">
    <property type="entry name" value="SpoIIIAB"/>
    <property type="match status" value="1"/>
</dbReference>
<name>A0ABV8GVF7_9BACI</name>
<accession>A0ABV8GVF7</accession>
<keyword evidence="2" id="KW-1185">Reference proteome</keyword>
<reference evidence="2" key="1">
    <citation type="journal article" date="2019" name="Int. J. Syst. Evol. Microbiol.">
        <title>The Global Catalogue of Microorganisms (GCM) 10K type strain sequencing project: providing services to taxonomists for standard genome sequencing and annotation.</title>
        <authorList>
            <consortium name="The Broad Institute Genomics Platform"/>
            <consortium name="The Broad Institute Genome Sequencing Center for Infectious Disease"/>
            <person name="Wu L."/>
            <person name="Ma J."/>
        </authorList>
    </citation>
    <scope>NUCLEOTIDE SEQUENCE [LARGE SCALE GENOMIC DNA]</scope>
    <source>
        <strain evidence="2">IBRC-M 10703</strain>
    </source>
</reference>
<dbReference type="EMBL" id="JBHSAO010000001">
    <property type="protein sequence ID" value="MFC4022821.1"/>
    <property type="molecule type" value="Genomic_DNA"/>
</dbReference>
<proteinExistence type="predicted"/>
<dbReference type="Pfam" id="PF09548">
    <property type="entry name" value="Spore_III_AB"/>
    <property type="match status" value="1"/>
</dbReference>
<sequence>MKWIGALLLISTAALIGFEWSNRLTKRPKHIRQLKSALQILEAEIVYSQAPLHEAFFSVSRKIPDPLKSFFAALGTEMQEVQLDFFNLWEHKVDKLVKDSTMNESEKEILNQFGRTLGQHDIYQQQKHIQLTNVHLDRELEEALDNYYKYGKMAKSLGILSGIFIVLLLI</sequence>
<organism evidence="1 2">
    <name type="scientific">Oceanobacillus longus</name>
    <dbReference type="NCBI Taxonomy" id="930120"/>
    <lineage>
        <taxon>Bacteria</taxon>
        <taxon>Bacillati</taxon>
        <taxon>Bacillota</taxon>
        <taxon>Bacilli</taxon>
        <taxon>Bacillales</taxon>
        <taxon>Bacillaceae</taxon>
        <taxon>Oceanobacillus</taxon>
    </lineage>
</organism>
<dbReference type="InterPro" id="IPR014198">
    <property type="entry name" value="Spore_III_AB"/>
</dbReference>
<evidence type="ECO:0000313" key="2">
    <source>
        <dbReference type="Proteomes" id="UP001595772"/>
    </source>
</evidence>
<protein>
    <submittedName>
        <fullName evidence="1">Stage III sporulation protein SpoIIIAB</fullName>
    </submittedName>
</protein>
<dbReference type="RefSeq" id="WP_379495316.1">
    <property type="nucleotide sequence ID" value="NZ_JBHSAO010000001.1"/>
</dbReference>